<feature type="compositionally biased region" description="Basic and acidic residues" evidence="4">
    <location>
        <begin position="608"/>
        <end position="617"/>
    </location>
</feature>
<keyword evidence="3" id="KW-0539">Nucleus</keyword>
<feature type="compositionally biased region" description="Basic and acidic residues" evidence="4">
    <location>
        <begin position="325"/>
        <end position="343"/>
    </location>
</feature>
<keyword evidence="2 7" id="KW-0238">DNA-binding</keyword>
<feature type="compositionally biased region" description="Basic residues" evidence="4">
    <location>
        <begin position="312"/>
        <end position="324"/>
    </location>
</feature>
<dbReference type="PANTHER" id="PTHR46380">
    <property type="entry name" value="CYCLIN-D-BINDING MYB-LIKE TRANSCRIPTION FACTOR 1"/>
    <property type="match status" value="1"/>
</dbReference>
<feature type="compositionally biased region" description="Low complexity" evidence="4">
    <location>
        <begin position="38"/>
        <end position="53"/>
    </location>
</feature>
<dbReference type="PROSITE" id="PS51294">
    <property type="entry name" value="HTH_MYB"/>
    <property type="match status" value="1"/>
</dbReference>
<keyword evidence="8" id="KW-1185">Reference proteome</keyword>
<organism evidence="7 8">
    <name type="scientific">Sphaceloma murrayae</name>
    <dbReference type="NCBI Taxonomy" id="2082308"/>
    <lineage>
        <taxon>Eukaryota</taxon>
        <taxon>Fungi</taxon>
        <taxon>Dikarya</taxon>
        <taxon>Ascomycota</taxon>
        <taxon>Pezizomycotina</taxon>
        <taxon>Dothideomycetes</taxon>
        <taxon>Dothideomycetidae</taxon>
        <taxon>Myriangiales</taxon>
        <taxon>Elsinoaceae</taxon>
        <taxon>Sphaceloma</taxon>
    </lineage>
</organism>
<evidence type="ECO:0000256" key="3">
    <source>
        <dbReference type="ARBA" id="ARBA00023242"/>
    </source>
</evidence>
<dbReference type="SUPFAM" id="SSF46689">
    <property type="entry name" value="Homeodomain-like"/>
    <property type="match status" value="2"/>
</dbReference>
<evidence type="ECO:0000313" key="7">
    <source>
        <dbReference type="EMBL" id="PNS14383.1"/>
    </source>
</evidence>
<feature type="domain" description="HTH myb-type" evidence="6">
    <location>
        <begin position="482"/>
        <end position="531"/>
    </location>
</feature>
<dbReference type="AlphaFoldDB" id="A0A2K1QHP5"/>
<feature type="compositionally biased region" description="Basic and acidic residues" evidence="4">
    <location>
        <begin position="96"/>
        <end position="109"/>
    </location>
</feature>
<feature type="compositionally biased region" description="Basic and acidic residues" evidence="4">
    <location>
        <begin position="793"/>
        <end position="827"/>
    </location>
</feature>
<protein>
    <submittedName>
        <fullName evidence="7">DNA-binding protein reb1</fullName>
    </submittedName>
</protein>
<evidence type="ECO:0000256" key="2">
    <source>
        <dbReference type="ARBA" id="ARBA00023125"/>
    </source>
</evidence>
<gene>
    <name evidence="7" type="ORF">CAC42_6896</name>
</gene>
<dbReference type="EMBL" id="NKHZ01000088">
    <property type="protein sequence ID" value="PNS14383.1"/>
    <property type="molecule type" value="Genomic_DNA"/>
</dbReference>
<feature type="region of interest" description="Disordered" evidence="4">
    <location>
        <begin position="1"/>
        <end position="418"/>
    </location>
</feature>
<dbReference type="InterPro" id="IPR009057">
    <property type="entry name" value="Homeodomain-like_sf"/>
</dbReference>
<feature type="compositionally biased region" description="Acidic residues" evidence="4">
    <location>
        <begin position="1237"/>
        <end position="1249"/>
    </location>
</feature>
<dbReference type="CDD" id="cd00167">
    <property type="entry name" value="SANT"/>
    <property type="match status" value="2"/>
</dbReference>
<sequence length="1260" mass="140563">MGNSSSQLADAEHSQQQPTPSFRKPLGIDGERAQPIAPLTKTLTPPPTALFLTESDSRQLNPSIDEDNAEKLDHQRSRDPMTRKLRPTIQEEDLDDLKTSESTLDRIPRFDGAADTLMAESIDDPNSMAPAKHRRLTSTERREKADRRRIRNEKRARKESRKLQRALAAQRREESVSRSDRSQVESPLQTTLAPALPIDDIEVPDTQPEPLAVTPKDAYLREDDLDEPGTQLRMEAERAYERSQAALLRHSSPSFRSQKPLKQYSLKKRRAERVASDEEQVDSPAMASQSRKRPMQDSAESAREDSTESRAIKRAKTKGKHRQPPTKERASPGLRDDEQHVPERPAMSSPTFTAIDTPSRPAQRSLHGVTGDESAPRRSYGAKRRDTAGRSSATELHVESKNGAPASGPFSEDERARVERAVESYRELHGLSESAFREMMQANNTTKAILGEVFYTINEALPRRSRKSIRQFCQRKYNNAHRAPWTTQEDDELKEAYEEKPGNWVHIGQLLGRMAEDCRDRWRDHVGVPDKVEGAWSPEEEQALEKAIAECISRMRKEGDDTYAGVNDADLEPRVNWQVVSDILGKKRSRLQCRYKWAKLRNRKIRIAESDTPESRKQKSVGRRHGNANAGSERDSSGWAAINTSTPTAPFHGARSYAATSLGASGLKSAKSKKAVDKRVNDNAHSRKKYKSAARVTAEDDDDEIEDDVQTEQADPDSMEIYDIPQSPANKTLITTSSLTKSRSQGQLLRISGGRPTGQLQRGYRTNIGAGVDSHLDTAGKSKPVGDLYYSQRPDRPGEKDTVSQEITEDRSNTPKEAQDLHDDRSTRRSMTRGSHTPRVVPSVRYPLVDNPGDARILPDRAPSPLTSENAPVRRARTPPDEKHWLPGDIFRMLVDLMDAQFTVEFHDLGSYLEAIRNVCGEETYTAEDRVTQYWKLVKELGLHKGLRSNLFAAMDHMNARYEPKILAQTSAGDVVYGMSLDDIAGLTTTPPDSDDVQATQAADQLLAGQRRYLRMRRRGSSTMADEDPLSVRDFAIDAGVEALQNRANERQIIPVHLNGNASNEAERAEANRQTHRRRHTQGDRSAKSTPVAMYPRPSSRHSMDVGQPSEEASKSVGTTTKVAGKERAGNRVRKRISDWSQNVGQQLSQSQRIIDGVGIDPYSESESSMEVRNEGANHTIAEESEAASPELGTTWATTERHSADEMAGLSAQGDKRYGKASASVAMPYALRRDSGSDDNDESETDGEADERLAVASVEL</sequence>
<feature type="domain" description="Myb-like" evidence="5">
    <location>
        <begin position="528"/>
        <end position="601"/>
    </location>
</feature>
<evidence type="ECO:0000256" key="4">
    <source>
        <dbReference type="SAM" id="MobiDB-lite"/>
    </source>
</evidence>
<comment type="caution">
    <text evidence="7">The sequence shown here is derived from an EMBL/GenBank/DDBJ whole genome shotgun (WGS) entry which is preliminary data.</text>
</comment>
<feature type="region of interest" description="Disordered" evidence="4">
    <location>
        <begin position="1176"/>
        <end position="1260"/>
    </location>
</feature>
<dbReference type="GO" id="GO:0000976">
    <property type="term" value="F:transcription cis-regulatory region binding"/>
    <property type="evidence" value="ECO:0007669"/>
    <property type="project" value="TreeGrafter"/>
</dbReference>
<feature type="domain" description="Myb-like" evidence="5">
    <location>
        <begin position="477"/>
        <end position="526"/>
    </location>
</feature>
<dbReference type="InterPro" id="IPR017930">
    <property type="entry name" value="Myb_dom"/>
</dbReference>
<feature type="compositionally biased region" description="Basic and acidic residues" evidence="4">
    <location>
        <begin position="674"/>
        <end position="685"/>
    </location>
</feature>
<dbReference type="SMART" id="SM00717">
    <property type="entry name" value="SANT"/>
    <property type="match status" value="3"/>
</dbReference>
<feature type="compositionally biased region" description="Polar residues" evidence="4">
    <location>
        <begin position="348"/>
        <end position="362"/>
    </location>
</feature>
<feature type="compositionally biased region" description="Basic and acidic residues" evidence="4">
    <location>
        <begin position="69"/>
        <end position="82"/>
    </location>
</feature>
<evidence type="ECO:0000259" key="6">
    <source>
        <dbReference type="PROSITE" id="PS51294"/>
    </source>
</evidence>
<dbReference type="Gene3D" id="1.10.10.60">
    <property type="entry name" value="Homeodomain-like"/>
    <property type="match status" value="2"/>
</dbReference>
<feature type="region of interest" description="Disordered" evidence="4">
    <location>
        <begin position="735"/>
        <end position="881"/>
    </location>
</feature>
<evidence type="ECO:0000256" key="1">
    <source>
        <dbReference type="ARBA" id="ARBA00004123"/>
    </source>
</evidence>
<feature type="region of interest" description="Disordered" evidence="4">
    <location>
        <begin position="664"/>
        <end position="719"/>
    </location>
</feature>
<feature type="compositionally biased region" description="Basic and acidic residues" evidence="4">
    <location>
        <begin position="137"/>
        <end position="146"/>
    </location>
</feature>
<dbReference type="PANTHER" id="PTHR46380:SF2">
    <property type="entry name" value="CYCLIN-D-BINDING MYB-LIKE TRANSCRIPTION FACTOR 1"/>
    <property type="match status" value="1"/>
</dbReference>
<comment type="subcellular location">
    <subcellularLocation>
        <location evidence="1">Nucleus</location>
    </subcellularLocation>
</comment>
<accession>A0A2K1QHP5</accession>
<dbReference type="OrthoDB" id="39591at2759"/>
<feature type="compositionally biased region" description="Basic residues" evidence="4">
    <location>
        <begin position="147"/>
        <end position="164"/>
    </location>
</feature>
<dbReference type="GO" id="GO:0005634">
    <property type="term" value="C:nucleus"/>
    <property type="evidence" value="ECO:0007669"/>
    <property type="project" value="UniProtKB-SubCell"/>
</dbReference>
<dbReference type="InterPro" id="IPR001005">
    <property type="entry name" value="SANT/Myb"/>
</dbReference>
<feature type="region of interest" description="Disordered" evidence="4">
    <location>
        <begin position="608"/>
        <end position="651"/>
    </location>
</feature>
<dbReference type="GO" id="GO:0003700">
    <property type="term" value="F:DNA-binding transcription factor activity"/>
    <property type="evidence" value="ECO:0007669"/>
    <property type="project" value="TreeGrafter"/>
</dbReference>
<dbReference type="Proteomes" id="UP000243797">
    <property type="component" value="Unassembled WGS sequence"/>
</dbReference>
<feature type="compositionally biased region" description="Low complexity" evidence="4">
    <location>
        <begin position="735"/>
        <end position="744"/>
    </location>
</feature>
<feature type="compositionally biased region" description="Polar residues" evidence="4">
    <location>
        <begin position="1"/>
        <end position="20"/>
    </location>
</feature>
<feature type="compositionally biased region" description="Basic and acidic residues" evidence="4">
    <location>
        <begin position="170"/>
        <end position="183"/>
    </location>
</feature>
<feature type="compositionally biased region" description="Acidic residues" evidence="4">
    <location>
        <begin position="699"/>
        <end position="719"/>
    </location>
</feature>
<name>A0A2K1QHP5_9PEZI</name>
<evidence type="ECO:0000259" key="5">
    <source>
        <dbReference type="PROSITE" id="PS50090"/>
    </source>
</evidence>
<proteinExistence type="predicted"/>
<evidence type="ECO:0000313" key="8">
    <source>
        <dbReference type="Proteomes" id="UP000243797"/>
    </source>
</evidence>
<dbReference type="Pfam" id="PF00249">
    <property type="entry name" value="Myb_DNA-binding"/>
    <property type="match status" value="1"/>
</dbReference>
<feature type="region of interest" description="Disordered" evidence="4">
    <location>
        <begin position="1055"/>
        <end position="1132"/>
    </location>
</feature>
<dbReference type="PROSITE" id="PS50090">
    <property type="entry name" value="MYB_LIKE"/>
    <property type="match status" value="2"/>
</dbReference>
<feature type="compositionally biased region" description="Basic and acidic residues" evidence="4">
    <location>
        <begin position="300"/>
        <end position="311"/>
    </location>
</feature>
<reference evidence="7 8" key="1">
    <citation type="submission" date="2017-06" db="EMBL/GenBank/DDBJ databases">
        <title>Draft genome sequence of a variant of Elsinoe murrayae.</title>
        <authorList>
            <person name="Cheng Q."/>
        </authorList>
    </citation>
    <scope>NUCLEOTIDE SEQUENCE [LARGE SCALE GENOMIC DNA]</scope>
    <source>
        <strain evidence="7 8">CQ-2017a</strain>
    </source>
</reference>
<dbReference type="InParanoid" id="A0A2K1QHP5"/>
<dbReference type="InterPro" id="IPR051651">
    <property type="entry name" value="DMTF1_DNA-bind_reg"/>
</dbReference>
<dbReference type="STRING" id="2082308.A0A2K1QHP5"/>